<dbReference type="InterPro" id="IPR007471">
    <property type="entry name" value="N-end_Aminoacyl_Trfase_N"/>
</dbReference>
<dbReference type="GeneID" id="54357857"/>
<gene>
    <name evidence="8" type="ORF">K489DRAFT_262946</name>
</gene>
<evidence type="ECO:0000256" key="2">
    <source>
        <dbReference type="ARBA" id="ARBA00012025"/>
    </source>
</evidence>
<reference evidence="8" key="3">
    <citation type="submission" date="2025-08" db="UniProtKB">
        <authorList>
            <consortium name="RefSeq"/>
        </authorList>
    </citation>
    <scope>IDENTIFICATION</scope>
    <source>
        <strain evidence="8">CBS 342.82</strain>
    </source>
</reference>
<comment type="similarity">
    <text evidence="1">Belongs to the R-transferase family.</text>
</comment>
<name>A0A6J3LZ13_9PEZI</name>
<feature type="domain" description="N-end rule aminoacyl transferase C-terminal" evidence="6">
    <location>
        <begin position="160"/>
        <end position="292"/>
    </location>
</feature>
<dbReference type="Pfam" id="PF04377">
    <property type="entry name" value="ATE_C"/>
    <property type="match status" value="1"/>
</dbReference>
<keyword evidence="7" id="KW-1185">Reference proteome</keyword>
<dbReference type="Pfam" id="PF04376">
    <property type="entry name" value="ATE_N"/>
    <property type="match status" value="1"/>
</dbReference>
<reference evidence="8" key="2">
    <citation type="submission" date="2020-04" db="EMBL/GenBank/DDBJ databases">
        <authorList>
            <consortium name="NCBI Genome Project"/>
        </authorList>
    </citation>
    <scope>NUCLEOTIDE SEQUENCE</scope>
    <source>
        <strain evidence="8">CBS 342.82</strain>
    </source>
</reference>
<reference evidence="8" key="1">
    <citation type="submission" date="2020-01" db="EMBL/GenBank/DDBJ databases">
        <authorList>
            <consortium name="DOE Joint Genome Institute"/>
            <person name="Haridas S."/>
            <person name="Albert R."/>
            <person name="Binder M."/>
            <person name="Bloem J."/>
            <person name="Labutti K."/>
            <person name="Salamov A."/>
            <person name="Andreopoulos B."/>
            <person name="Baker S.E."/>
            <person name="Barry K."/>
            <person name="Bills G."/>
            <person name="Bluhm B.H."/>
            <person name="Cannon C."/>
            <person name="Castanera R."/>
            <person name="Culley D.E."/>
            <person name="Daum C."/>
            <person name="Ezra D."/>
            <person name="Gonzalez J.B."/>
            <person name="Henrissat B."/>
            <person name="Kuo A."/>
            <person name="Liang C."/>
            <person name="Lipzen A."/>
            <person name="Lutzoni F."/>
            <person name="Magnuson J."/>
            <person name="Mondo S."/>
            <person name="Nolan M."/>
            <person name="Ohm R."/>
            <person name="Pangilinan J."/>
            <person name="Park H.-J."/>
            <person name="Ramirez L."/>
            <person name="Alfaro M."/>
            <person name="Sun H."/>
            <person name="Tritt A."/>
            <person name="Yoshinaga Y."/>
            <person name="Zwiers L.-H."/>
            <person name="Turgeon B.G."/>
            <person name="Goodwin S.B."/>
            <person name="Spatafora J.W."/>
            <person name="Crous P.W."/>
            <person name="Grigoriev I.V."/>
        </authorList>
    </citation>
    <scope>NUCLEOTIDE SEQUENCE</scope>
    <source>
        <strain evidence="8">CBS 342.82</strain>
    </source>
</reference>
<keyword evidence="4" id="KW-0012">Acyltransferase</keyword>
<evidence type="ECO:0000256" key="4">
    <source>
        <dbReference type="ARBA" id="ARBA00023315"/>
    </source>
</evidence>
<dbReference type="InterPro" id="IPR007472">
    <property type="entry name" value="N-end_Aminoacyl_Trfase_C"/>
</dbReference>
<dbReference type="OrthoDB" id="74183at2759"/>
<dbReference type="InterPro" id="IPR030700">
    <property type="entry name" value="N-end_Aminoacyl_Trfase"/>
</dbReference>
<evidence type="ECO:0000259" key="5">
    <source>
        <dbReference type="Pfam" id="PF04376"/>
    </source>
</evidence>
<evidence type="ECO:0000256" key="3">
    <source>
        <dbReference type="ARBA" id="ARBA00022679"/>
    </source>
</evidence>
<evidence type="ECO:0000259" key="6">
    <source>
        <dbReference type="Pfam" id="PF04377"/>
    </source>
</evidence>
<sequence length="429" mass="49410">MAMQTNETSQRTSDSRACYYARSSSLDPQHYQELVDRGWRRSGSLFYLPDASRSCCPHYTIRLPVSDYKPTRDQRQALNRWNRFVLGDRYINDLSIKYPKTKEEKKLTSSHFDVARAVHEAEKENIKDDVTSKKALARGEKTIPDHIFQVTLEPDTFTLEKYELFANYQRNVHKEDDDQISEKGFQRFLCSSPLRRTVDDSGNQYGSFHQCYRLDGRLIAMGVLDLLPHAVSGVYFVYHQDFEKWSFGKLSAVREACLALQQGYEYYYMGYYIHSCKKMKYKADYEPQYVLDLHSLKWDPLDDAMRDLMSNRKYASLLLELSRKERGNEVEPSSQEDESPYVEPLDAMEAYVSGASLLDLSVPGVLNADQVREQIDLDTIKIRLNGRTFETQDTRGWGEPDSHLRGIITDLAAAIGPVVAHGISVDFSS</sequence>
<accession>A0A6J3LZ13</accession>
<evidence type="ECO:0000313" key="7">
    <source>
        <dbReference type="Proteomes" id="UP000504637"/>
    </source>
</evidence>
<dbReference type="SUPFAM" id="SSF55729">
    <property type="entry name" value="Acyl-CoA N-acyltransferases (Nat)"/>
    <property type="match status" value="1"/>
</dbReference>
<evidence type="ECO:0000313" key="8">
    <source>
        <dbReference type="RefSeq" id="XP_033458051.1"/>
    </source>
</evidence>
<dbReference type="EC" id="2.3.2.8" evidence="2"/>
<dbReference type="PANTHER" id="PTHR21367:SF1">
    <property type="entry name" value="ARGINYL-TRNA--PROTEIN TRANSFERASE 1"/>
    <property type="match status" value="1"/>
</dbReference>
<dbReference type="RefSeq" id="XP_033458051.1">
    <property type="nucleotide sequence ID" value="XM_033600057.1"/>
</dbReference>
<dbReference type="GO" id="GO:0004057">
    <property type="term" value="F:arginyl-tRNA--protein transferase activity"/>
    <property type="evidence" value="ECO:0007669"/>
    <property type="project" value="UniProtKB-EC"/>
</dbReference>
<dbReference type="Proteomes" id="UP000504637">
    <property type="component" value="Unplaced"/>
</dbReference>
<feature type="domain" description="N-end aminoacyl transferase N-terminal" evidence="5">
    <location>
        <begin position="16"/>
        <end position="76"/>
    </location>
</feature>
<keyword evidence="3 8" id="KW-0808">Transferase</keyword>
<dbReference type="PANTHER" id="PTHR21367">
    <property type="entry name" value="ARGININE-TRNA-PROTEIN TRANSFERASE 1"/>
    <property type="match status" value="1"/>
</dbReference>
<organism evidence="8">
    <name type="scientific">Dissoconium aciculare CBS 342.82</name>
    <dbReference type="NCBI Taxonomy" id="1314786"/>
    <lineage>
        <taxon>Eukaryota</taxon>
        <taxon>Fungi</taxon>
        <taxon>Dikarya</taxon>
        <taxon>Ascomycota</taxon>
        <taxon>Pezizomycotina</taxon>
        <taxon>Dothideomycetes</taxon>
        <taxon>Dothideomycetidae</taxon>
        <taxon>Mycosphaerellales</taxon>
        <taxon>Dissoconiaceae</taxon>
        <taxon>Dissoconium</taxon>
    </lineage>
</organism>
<dbReference type="AlphaFoldDB" id="A0A6J3LZ13"/>
<proteinExistence type="inferred from homology"/>
<protein>
    <recommendedName>
        <fullName evidence="2">arginyltransferase</fullName>
        <ecNumber evidence="2">2.3.2.8</ecNumber>
    </recommendedName>
</protein>
<dbReference type="GO" id="GO:0005737">
    <property type="term" value="C:cytoplasm"/>
    <property type="evidence" value="ECO:0007669"/>
    <property type="project" value="TreeGrafter"/>
</dbReference>
<dbReference type="InterPro" id="IPR016181">
    <property type="entry name" value="Acyl_CoA_acyltransferase"/>
</dbReference>
<evidence type="ECO:0000256" key="1">
    <source>
        <dbReference type="ARBA" id="ARBA00009991"/>
    </source>
</evidence>